<dbReference type="RefSeq" id="WP_140850223.1">
    <property type="nucleotide sequence ID" value="NZ_RCZC01000002.1"/>
</dbReference>
<evidence type="ECO:0000313" key="1">
    <source>
        <dbReference type="EMBL" id="TPG55089.1"/>
    </source>
</evidence>
<dbReference type="SUPFAM" id="SSF52467">
    <property type="entry name" value="DHS-like NAD/FAD-binding domain"/>
    <property type="match status" value="1"/>
</dbReference>
<organism evidence="1 2">
    <name type="scientific">Sphingomonas glacialis</name>
    <dbReference type="NCBI Taxonomy" id="658225"/>
    <lineage>
        <taxon>Bacteria</taxon>
        <taxon>Pseudomonadati</taxon>
        <taxon>Pseudomonadota</taxon>
        <taxon>Alphaproteobacteria</taxon>
        <taxon>Sphingomonadales</taxon>
        <taxon>Sphingomonadaceae</taxon>
        <taxon>Sphingomonas</taxon>
    </lineage>
</organism>
<proteinExistence type="predicted"/>
<comment type="caution">
    <text evidence="1">The sequence shown here is derived from an EMBL/GenBank/DDBJ whole genome shotgun (WGS) entry which is preliminary data.</text>
</comment>
<accession>A0A502G026</accession>
<dbReference type="OrthoDB" id="2077946at2"/>
<dbReference type="Pfam" id="PF13289">
    <property type="entry name" value="SIR2_2"/>
    <property type="match status" value="1"/>
</dbReference>
<dbReference type="Proteomes" id="UP000319931">
    <property type="component" value="Unassembled WGS sequence"/>
</dbReference>
<dbReference type="InterPro" id="IPR029035">
    <property type="entry name" value="DHS-like_NAD/FAD-binding_dom"/>
</dbReference>
<gene>
    <name evidence="1" type="ORF">EAH76_10990</name>
</gene>
<sequence length="1229" mass="137845">MLFVPDGPDIPQSLLSEQRNGNLMFVIGAGVSVAAGLPLFGRLAELAYERLGQAIPGKPDSLATEAEVEALAAGQYDRLIGLLERRLVYRGADWQQPRNEVRNAIADLVKPKRGASFAAHRDLLDIARSGDGIPRIVTTNFDTIFERAWYRHTNQRLPSSAGQGMPAVGSPEFVGALHLHGRVADRMLNLCQTDLVLTAPNFGEAYMRNGWASRTVYDLMRRYTLVLVGYSADDPPMRYMLEATEEGRLNFPDLKPAYALVADDKSDAGGLREMWRGKGLHPLIFTVRNYDYSPLYRTLREWADMVRDPLAWSETKIAEITATDHAASPETERDRLRYLNNAISNTAVVAGHAADPAWLEALESENEPLDDWSYRAWFKDRLTSARAARYAVGLQGRASIRVVQSIDVLLRFQSDPLPEPYATFWPLFVEARLRPEANSFGRRRSSGAVSARRVADMVAAVQPRLTVSRKLSFREPETPQGPPQNIHDLGHFEFRADERDWQRRLDNWPKTSQAEVRLIEALDRALVEALETASDAGLLEHNGDLPSWDIALVHAPEPDDGLAEPDDRHRRGWRRNPPDQYNNHFGPLIRLMTGLWRRLAERDRVLAARVAESWASRDAMIFKRLAAWSATISKAGPAEAIERYLRSTTRDRYWSGDDNPELVRFYCRRWNRLDQRTRDRLEAAILTGMKVESVRRFTDAGHRKRARAHYTVRELTRIATAGGRLSANARSRLAGFHKAFSGLPKKMPVFAHLLNASYSGSGYSADTRVLAQVPDEELIASAAQAEDSDRIGQSDVWQVLVRDDPQRAFRALLADQRRGLFEATRWQPLLSQYSYQDSIVNPPPLPDLTRVIAAVMSGPDAAITTMAYTLANVIERRADAPGKRVFPAVLRLWDRLVPLAAQIDERDEQPRALSEVILSHPLANLASALARMQSSVPRTEGGGFAKRFRSRFNLLAKLDARAGMIARASLTRELAFLHWLAPDWVDRYLFPMLNAGGEAAIDLMSVVSVSDAPQYSPLFNRLKRPIFQALEHDKTDGAARERLSGTVVRAAFAVIRKEEGFELSPVECRHALTRMPNNVLAAMAWEICSILRQIDGQRDRATTWTNVIKPFLIDYWPNDVAARTAEVSDDLAKLPGLAGPAFDEAVDTVLGLIRPAKFYDLRHGLELGESNDPIATYPRTALRLIASVIDRDASPPSDLGEIIRDLLAADPNITSDPAFWRMRQLQRPN</sequence>
<protein>
    <submittedName>
        <fullName evidence="1">Uncharacterized protein</fullName>
    </submittedName>
</protein>
<dbReference type="AlphaFoldDB" id="A0A502G026"/>
<evidence type="ECO:0000313" key="2">
    <source>
        <dbReference type="Proteomes" id="UP000319931"/>
    </source>
</evidence>
<reference evidence="1 2" key="1">
    <citation type="journal article" date="2019" name="Environ. Microbiol.">
        <title>Species interactions and distinct microbial communities in high Arctic permafrost affected cryosols are associated with the CH4 and CO2 gas fluxes.</title>
        <authorList>
            <person name="Altshuler I."/>
            <person name="Hamel J."/>
            <person name="Turney S."/>
            <person name="Magnuson E."/>
            <person name="Levesque R."/>
            <person name="Greer C."/>
            <person name="Whyte L.G."/>
        </authorList>
    </citation>
    <scope>NUCLEOTIDE SEQUENCE [LARGE SCALE GENOMIC DNA]</scope>
    <source>
        <strain evidence="1 2">E6.1</strain>
    </source>
</reference>
<name>A0A502G026_9SPHN</name>
<keyword evidence="2" id="KW-1185">Reference proteome</keyword>
<dbReference type="Gene3D" id="3.40.50.1220">
    <property type="entry name" value="TPP-binding domain"/>
    <property type="match status" value="1"/>
</dbReference>
<dbReference type="EMBL" id="RCZC01000002">
    <property type="protein sequence ID" value="TPG55089.1"/>
    <property type="molecule type" value="Genomic_DNA"/>
</dbReference>